<evidence type="ECO:0000256" key="2">
    <source>
        <dbReference type="ARBA" id="ARBA00001947"/>
    </source>
</evidence>
<evidence type="ECO:0000256" key="7">
    <source>
        <dbReference type="ARBA" id="ARBA00022801"/>
    </source>
</evidence>
<dbReference type="Proteomes" id="UP000276128">
    <property type="component" value="Unassembled WGS sequence"/>
</dbReference>
<comment type="caution">
    <text evidence="13">The sequence shown here is derived from an EMBL/GenBank/DDBJ whole genome shotgun (WGS) entry which is preliminary data.</text>
</comment>
<dbReference type="GO" id="GO:0016787">
    <property type="term" value="F:hydrolase activity"/>
    <property type="evidence" value="ECO:0007669"/>
    <property type="project" value="UniProtKB-KW"/>
</dbReference>
<evidence type="ECO:0000256" key="11">
    <source>
        <dbReference type="ARBA" id="ARBA00049893"/>
    </source>
</evidence>
<comment type="similarity">
    <text evidence="4 12">Belongs to the purine nucleoside phosphorylase YfiH/LACC1 family.</text>
</comment>
<comment type="function">
    <text evidence="3">Purine nucleoside enzyme that catalyzes the phosphorolysis of adenosine and inosine nucleosides, yielding D-ribose 1-phosphate and the respective free bases, adenine and hypoxanthine. Also catalyzes the phosphorolysis of S-methyl-5'-thioadenosine into adenine and S-methyl-5-thio-alpha-D-ribose 1-phosphate. Also has adenosine deaminase activity.</text>
</comment>
<evidence type="ECO:0000256" key="10">
    <source>
        <dbReference type="ARBA" id="ARBA00048968"/>
    </source>
</evidence>
<dbReference type="InterPro" id="IPR038371">
    <property type="entry name" value="Cu_polyphenol_OxRdtase_sf"/>
</dbReference>
<evidence type="ECO:0000256" key="8">
    <source>
        <dbReference type="ARBA" id="ARBA00022833"/>
    </source>
</evidence>
<dbReference type="GO" id="GO:0005507">
    <property type="term" value="F:copper ion binding"/>
    <property type="evidence" value="ECO:0007669"/>
    <property type="project" value="TreeGrafter"/>
</dbReference>
<gene>
    <name evidence="13" type="primary">pgeF</name>
    <name evidence="13" type="ORF">EJQ19_27140</name>
</gene>
<comment type="catalytic activity">
    <reaction evidence="9">
        <text>adenosine + H2O + H(+) = inosine + NH4(+)</text>
        <dbReference type="Rhea" id="RHEA:24408"/>
        <dbReference type="ChEBI" id="CHEBI:15377"/>
        <dbReference type="ChEBI" id="CHEBI:15378"/>
        <dbReference type="ChEBI" id="CHEBI:16335"/>
        <dbReference type="ChEBI" id="CHEBI:17596"/>
        <dbReference type="ChEBI" id="CHEBI:28938"/>
        <dbReference type="EC" id="3.5.4.4"/>
    </reaction>
    <physiologicalReaction direction="left-to-right" evidence="9">
        <dbReference type="Rhea" id="RHEA:24409"/>
    </physiologicalReaction>
</comment>
<evidence type="ECO:0000256" key="6">
    <source>
        <dbReference type="ARBA" id="ARBA00022723"/>
    </source>
</evidence>
<evidence type="ECO:0000256" key="1">
    <source>
        <dbReference type="ARBA" id="ARBA00000553"/>
    </source>
</evidence>
<reference evidence="13 14" key="1">
    <citation type="submission" date="2018-12" db="EMBL/GenBank/DDBJ databases">
        <title>Bacillus ochoae sp. nov., Paenibacillus whitsoniae sp. nov., Paenibacillus spiritus sp. nov. Isolated from the Mars Exploration Rover during spacecraft assembly.</title>
        <authorList>
            <person name="Seuylemezian A."/>
            <person name="Vaishampayan P."/>
        </authorList>
    </citation>
    <scope>NUCLEOTIDE SEQUENCE [LARGE SCALE GENOMIC DNA]</scope>
    <source>
        <strain evidence="13 14">MER 54</strain>
    </source>
</reference>
<dbReference type="GO" id="GO:0017061">
    <property type="term" value="F:S-methyl-5-thioadenosine phosphorylase activity"/>
    <property type="evidence" value="ECO:0007669"/>
    <property type="project" value="UniProtKB-EC"/>
</dbReference>
<evidence type="ECO:0000256" key="4">
    <source>
        <dbReference type="ARBA" id="ARBA00007353"/>
    </source>
</evidence>
<dbReference type="AlphaFoldDB" id="A0A430J690"/>
<comment type="catalytic activity">
    <reaction evidence="11">
        <text>S-methyl-5'-thioadenosine + phosphate = 5-(methylsulfanyl)-alpha-D-ribose 1-phosphate + adenine</text>
        <dbReference type="Rhea" id="RHEA:11852"/>
        <dbReference type="ChEBI" id="CHEBI:16708"/>
        <dbReference type="ChEBI" id="CHEBI:17509"/>
        <dbReference type="ChEBI" id="CHEBI:43474"/>
        <dbReference type="ChEBI" id="CHEBI:58533"/>
        <dbReference type="EC" id="2.4.2.28"/>
    </reaction>
    <physiologicalReaction direction="left-to-right" evidence="11">
        <dbReference type="Rhea" id="RHEA:11853"/>
    </physiologicalReaction>
</comment>
<dbReference type="EMBL" id="RXHU01000095">
    <property type="protein sequence ID" value="RTE04162.1"/>
    <property type="molecule type" value="Genomic_DNA"/>
</dbReference>
<keyword evidence="6" id="KW-0479">Metal-binding</keyword>
<sequence>MNNAEPFVAPASAPVEERPYLLHLAGWEAAFPGLSAGFTSRWGGVSGSPFGTLNCGLHVRDVAADVVTNRRRIAEALEQPFEAFTYAEQVHSADVAVIGSALKGAGRDARETAVQDRDGFVTNEKGIFLCTQYADCVPLFFYDPEHEAVGLAHAGWKGTVLNIAMSTISLMTHTFGSRPANIRAAIGPSIGQCCYEVDGTVASRVYEALASMQASETAVQTVITAQPNGKYMLSLQALNQKFMEQAGILSSHIEVTQLCTSCRTDLFFSHRKEGGATGRMIAWIGMRA</sequence>
<dbReference type="CDD" id="cd16833">
    <property type="entry name" value="YfiH"/>
    <property type="match status" value="1"/>
</dbReference>
<protein>
    <recommendedName>
        <fullName evidence="12">Purine nucleoside phosphorylase</fullName>
    </recommendedName>
</protein>
<comment type="cofactor">
    <cofactor evidence="2">
        <name>Zn(2+)</name>
        <dbReference type="ChEBI" id="CHEBI:29105"/>
    </cofactor>
</comment>
<dbReference type="Pfam" id="PF02578">
    <property type="entry name" value="Cu-oxidase_4"/>
    <property type="match status" value="1"/>
</dbReference>
<comment type="catalytic activity">
    <reaction evidence="10">
        <text>adenosine + phosphate = alpha-D-ribose 1-phosphate + adenine</text>
        <dbReference type="Rhea" id="RHEA:27642"/>
        <dbReference type="ChEBI" id="CHEBI:16335"/>
        <dbReference type="ChEBI" id="CHEBI:16708"/>
        <dbReference type="ChEBI" id="CHEBI:43474"/>
        <dbReference type="ChEBI" id="CHEBI:57720"/>
        <dbReference type="EC" id="2.4.2.1"/>
    </reaction>
    <physiologicalReaction direction="left-to-right" evidence="10">
        <dbReference type="Rhea" id="RHEA:27643"/>
    </physiologicalReaction>
</comment>
<accession>A0A430J690</accession>
<proteinExistence type="inferred from homology"/>
<dbReference type="SUPFAM" id="SSF64438">
    <property type="entry name" value="CNF1/YfiH-like putative cysteine hydrolases"/>
    <property type="match status" value="1"/>
</dbReference>
<keyword evidence="8" id="KW-0862">Zinc</keyword>
<keyword evidence="14" id="KW-1185">Reference proteome</keyword>
<dbReference type="NCBIfam" id="TIGR00726">
    <property type="entry name" value="peptidoglycan editing factor PgeF"/>
    <property type="match status" value="1"/>
</dbReference>
<name>A0A430J690_9BACL</name>
<evidence type="ECO:0000313" key="13">
    <source>
        <dbReference type="EMBL" id="RTE04162.1"/>
    </source>
</evidence>
<dbReference type="OrthoDB" id="4279at2"/>
<dbReference type="InterPro" id="IPR003730">
    <property type="entry name" value="Cu_polyphenol_OxRdtase"/>
</dbReference>
<dbReference type="InterPro" id="IPR011324">
    <property type="entry name" value="Cytotoxic_necrot_fac-like_cat"/>
</dbReference>
<evidence type="ECO:0000313" key="14">
    <source>
        <dbReference type="Proteomes" id="UP000276128"/>
    </source>
</evidence>
<evidence type="ECO:0000256" key="12">
    <source>
        <dbReference type="RuleBase" id="RU361274"/>
    </source>
</evidence>
<evidence type="ECO:0000256" key="5">
    <source>
        <dbReference type="ARBA" id="ARBA00022679"/>
    </source>
</evidence>
<dbReference type="PANTHER" id="PTHR30616">
    <property type="entry name" value="UNCHARACTERIZED PROTEIN YFIH"/>
    <property type="match status" value="1"/>
</dbReference>
<comment type="catalytic activity">
    <reaction evidence="1">
        <text>inosine + phosphate = alpha-D-ribose 1-phosphate + hypoxanthine</text>
        <dbReference type="Rhea" id="RHEA:27646"/>
        <dbReference type="ChEBI" id="CHEBI:17368"/>
        <dbReference type="ChEBI" id="CHEBI:17596"/>
        <dbReference type="ChEBI" id="CHEBI:43474"/>
        <dbReference type="ChEBI" id="CHEBI:57720"/>
        <dbReference type="EC" id="2.4.2.1"/>
    </reaction>
    <physiologicalReaction direction="left-to-right" evidence="1">
        <dbReference type="Rhea" id="RHEA:27647"/>
    </physiologicalReaction>
</comment>
<organism evidence="13 14">
    <name type="scientific">Paenibacillus whitsoniae</name>
    <dbReference type="NCBI Taxonomy" id="2496558"/>
    <lineage>
        <taxon>Bacteria</taxon>
        <taxon>Bacillati</taxon>
        <taxon>Bacillota</taxon>
        <taxon>Bacilli</taxon>
        <taxon>Bacillales</taxon>
        <taxon>Paenibacillaceae</taxon>
        <taxon>Paenibacillus</taxon>
    </lineage>
</organism>
<dbReference type="Gene3D" id="3.60.140.10">
    <property type="entry name" value="CNF1/YfiH-like putative cysteine hydrolases"/>
    <property type="match status" value="1"/>
</dbReference>
<dbReference type="PANTHER" id="PTHR30616:SF2">
    <property type="entry name" value="PURINE NUCLEOSIDE PHOSPHORYLASE LACC1"/>
    <property type="match status" value="1"/>
</dbReference>
<keyword evidence="7" id="KW-0378">Hydrolase</keyword>
<evidence type="ECO:0000256" key="9">
    <source>
        <dbReference type="ARBA" id="ARBA00047989"/>
    </source>
</evidence>
<dbReference type="RefSeq" id="WP_126144364.1">
    <property type="nucleotide sequence ID" value="NZ_RXHU01000095.1"/>
</dbReference>
<keyword evidence="5" id="KW-0808">Transferase</keyword>
<evidence type="ECO:0000256" key="3">
    <source>
        <dbReference type="ARBA" id="ARBA00003215"/>
    </source>
</evidence>